<dbReference type="PANTHER" id="PTHR43023">
    <property type="entry name" value="PROTEIN TRIGALACTOSYLDIACYLGLYCEROL 3, CHLOROPLASTIC"/>
    <property type="match status" value="1"/>
</dbReference>
<keyword evidence="3 5" id="KW-0067">ATP-binding</keyword>
<evidence type="ECO:0000256" key="3">
    <source>
        <dbReference type="ARBA" id="ARBA00022840"/>
    </source>
</evidence>
<dbReference type="InterPro" id="IPR027417">
    <property type="entry name" value="P-loop_NTPase"/>
</dbReference>
<gene>
    <name evidence="5" type="ORF">SAMN04487931_108213</name>
</gene>
<dbReference type="InterPro" id="IPR017871">
    <property type="entry name" value="ABC_transporter-like_CS"/>
</dbReference>
<dbReference type="InterPro" id="IPR003439">
    <property type="entry name" value="ABC_transporter-like_ATP-bd"/>
</dbReference>
<feature type="domain" description="ABC transporter" evidence="4">
    <location>
        <begin position="8"/>
        <end position="246"/>
    </location>
</feature>
<dbReference type="SMART" id="SM00382">
    <property type="entry name" value="AAA"/>
    <property type="match status" value="1"/>
</dbReference>
<dbReference type="InterPro" id="IPR003593">
    <property type="entry name" value="AAA+_ATPase"/>
</dbReference>
<reference evidence="6" key="1">
    <citation type="submission" date="2016-10" db="EMBL/GenBank/DDBJ databases">
        <authorList>
            <person name="Varghese N."/>
            <person name="Submissions S."/>
        </authorList>
    </citation>
    <scope>NUCLEOTIDE SEQUENCE [LARGE SCALE GENOMIC DNA]</scope>
    <source>
        <strain evidence="6">DSM 3384</strain>
    </source>
</reference>
<accession>A0A1H2IIE4</accession>
<keyword evidence="2" id="KW-0547">Nucleotide-binding</keyword>
<dbReference type="Pfam" id="PF00005">
    <property type="entry name" value="ABC_tran"/>
    <property type="match status" value="1"/>
</dbReference>
<dbReference type="Gene3D" id="3.40.50.300">
    <property type="entry name" value="P-loop containing nucleotide triphosphate hydrolases"/>
    <property type="match status" value="1"/>
</dbReference>
<dbReference type="SUPFAM" id="SSF52540">
    <property type="entry name" value="P-loop containing nucleoside triphosphate hydrolases"/>
    <property type="match status" value="1"/>
</dbReference>
<proteinExistence type="predicted"/>
<dbReference type="RefSeq" id="WP_092235585.1">
    <property type="nucleotide sequence ID" value="NZ_FNLL01000008.1"/>
</dbReference>
<organism evidence="5 6">
    <name type="scientific">Desulfobacula phenolica</name>
    <dbReference type="NCBI Taxonomy" id="90732"/>
    <lineage>
        <taxon>Bacteria</taxon>
        <taxon>Pseudomonadati</taxon>
        <taxon>Thermodesulfobacteriota</taxon>
        <taxon>Desulfobacteria</taxon>
        <taxon>Desulfobacterales</taxon>
        <taxon>Desulfobacteraceae</taxon>
        <taxon>Desulfobacula</taxon>
    </lineage>
</organism>
<keyword evidence="1" id="KW-0813">Transport</keyword>
<evidence type="ECO:0000259" key="4">
    <source>
        <dbReference type="PROSITE" id="PS50893"/>
    </source>
</evidence>
<dbReference type="PROSITE" id="PS00211">
    <property type="entry name" value="ABC_TRANSPORTER_1"/>
    <property type="match status" value="1"/>
</dbReference>
<dbReference type="GO" id="GO:0005524">
    <property type="term" value="F:ATP binding"/>
    <property type="evidence" value="ECO:0007669"/>
    <property type="project" value="UniProtKB-KW"/>
</dbReference>
<dbReference type="Proteomes" id="UP000199608">
    <property type="component" value="Unassembled WGS sequence"/>
</dbReference>
<dbReference type="PANTHER" id="PTHR43023:SF3">
    <property type="entry name" value="PROTEIN TRIGALACTOSYLDIACYLGLYCEROL 3, CHLOROPLASTIC"/>
    <property type="match status" value="1"/>
</dbReference>
<evidence type="ECO:0000256" key="2">
    <source>
        <dbReference type="ARBA" id="ARBA00022741"/>
    </source>
</evidence>
<dbReference type="AlphaFoldDB" id="A0A1H2IIE4"/>
<dbReference type="EMBL" id="FNLL01000008">
    <property type="protein sequence ID" value="SDU43833.1"/>
    <property type="molecule type" value="Genomic_DNA"/>
</dbReference>
<protein>
    <submittedName>
        <fullName evidence="5">Phospholipid/cholesterol/gamma-HCH transport system ATP-binding protein</fullName>
    </submittedName>
</protein>
<keyword evidence="6" id="KW-1185">Reference proteome</keyword>
<evidence type="ECO:0000313" key="6">
    <source>
        <dbReference type="Proteomes" id="UP000199608"/>
    </source>
</evidence>
<evidence type="ECO:0000256" key="1">
    <source>
        <dbReference type="ARBA" id="ARBA00022448"/>
    </source>
</evidence>
<dbReference type="GO" id="GO:0016887">
    <property type="term" value="F:ATP hydrolysis activity"/>
    <property type="evidence" value="ECO:0007669"/>
    <property type="project" value="InterPro"/>
</dbReference>
<dbReference type="PROSITE" id="PS50893">
    <property type="entry name" value="ABC_TRANSPORTER_2"/>
    <property type="match status" value="1"/>
</dbReference>
<name>A0A1H2IIE4_9BACT</name>
<sequence length="267" mass="28988">MKQTQTAIKIKNLFAGYNNTAIIENLNFEVLKGEVFVIIGGSGCGKSTLLKNMIGLLPPISGKIIILGENLSDASGQDRNRILQNIGVAFQSGALFGSMTVMENITLPLKEFTRLPGSVMEDIAWLKLKLVGLENSAFLMPGELSGGMKKRAALARAMALDPSIIFLDEPSAGLDPITSAELDHLVMDLASSLGITFVIVTHELASIEAISDRIIMLEKTAKGIIATGTPEQLKNDHTNPYVHKFFNRTTDLKKTVDFNRTNDKGEQ</sequence>
<evidence type="ECO:0000313" key="5">
    <source>
        <dbReference type="EMBL" id="SDU43833.1"/>
    </source>
</evidence>